<evidence type="ECO:0000313" key="2">
    <source>
        <dbReference type="Proteomes" id="UP000666240"/>
    </source>
</evidence>
<dbReference type="RefSeq" id="WP_209334500.1">
    <property type="nucleotide sequence ID" value="NZ_JAGIYY010000002.1"/>
</dbReference>
<organism evidence="1 2">
    <name type="scientific">Tianweitania sediminis</name>
    <dbReference type="NCBI Taxonomy" id="1502156"/>
    <lineage>
        <taxon>Bacteria</taxon>
        <taxon>Pseudomonadati</taxon>
        <taxon>Pseudomonadota</taxon>
        <taxon>Alphaproteobacteria</taxon>
        <taxon>Hyphomicrobiales</taxon>
        <taxon>Phyllobacteriaceae</taxon>
        <taxon>Tianweitania</taxon>
    </lineage>
</organism>
<evidence type="ECO:0000313" key="1">
    <source>
        <dbReference type="EMBL" id="MBP0438457.1"/>
    </source>
</evidence>
<reference evidence="1" key="1">
    <citation type="submission" date="2021-03" db="EMBL/GenBank/DDBJ databases">
        <title>Genome sequencing and assembly of Tianweitania sediminis.</title>
        <authorList>
            <person name="Chhetri G."/>
        </authorList>
    </citation>
    <scope>NUCLEOTIDE SEQUENCE</scope>
    <source>
        <strain evidence="1">Z8</strain>
    </source>
</reference>
<gene>
    <name evidence="1" type="ORF">J5Y06_07330</name>
</gene>
<accession>A0A8J7UKK9</accession>
<protein>
    <submittedName>
        <fullName evidence="1">Uncharacterized protein</fullName>
    </submittedName>
</protein>
<keyword evidence="2" id="KW-1185">Reference proteome</keyword>
<dbReference type="EMBL" id="JAGIYY010000002">
    <property type="protein sequence ID" value="MBP0438457.1"/>
    <property type="molecule type" value="Genomic_DNA"/>
</dbReference>
<dbReference type="Proteomes" id="UP000666240">
    <property type="component" value="Unassembled WGS sequence"/>
</dbReference>
<dbReference type="AlphaFoldDB" id="A0A8J7UKK9"/>
<proteinExistence type="predicted"/>
<sequence>MKRASAILPESLPPIGINREQAAALIGVSATMFDRLVASGMMPDGRLIFSRIVWDVAEVAEAFRAIPHRSETVDAPSAAGNPWDDAA</sequence>
<comment type="caution">
    <text evidence="1">The sequence shown here is derived from an EMBL/GenBank/DDBJ whole genome shotgun (WGS) entry which is preliminary data.</text>
</comment>
<name>A0A8J7UKK9_9HYPH</name>